<evidence type="ECO:0000313" key="18">
    <source>
        <dbReference type="Proteomes" id="UP000183255"/>
    </source>
</evidence>
<evidence type="ECO:0000313" key="17">
    <source>
        <dbReference type="EMBL" id="SDJ25977.1"/>
    </source>
</evidence>
<dbReference type="GO" id="GO:0009090">
    <property type="term" value="P:homoserine biosynthetic process"/>
    <property type="evidence" value="ECO:0007669"/>
    <property type="project" value="TreeGrafter"/>
</dbReference>
<evidence type="ECO:0000256" key="12">
    <source>
        <dbReference type="ARBA" id="ARBA00047872"/>
    </source>
</evidence>
<dbReference type="CDD" id="cd04916">
    <property type="entry name" value="ACT_AKiii-YclM-BS_2"/>
    <property type="match status" value="1"/>
</dbReference>
<keyword evidence="10" id="KW-0220">Diaminopimelate biosynthesis</keyword>
<evidence type="ECO:0000256" key="2">
    <source>
        <dbReference type="ARBA" id="ARBA00004766"/>
    </source>
</evidence>
<protein>
    <recommendedName>
        <fullName evidence="14">Aspartokinase</fullName>
        <ecNumber evidence="14">2.7.2.4</ecNumber>
    </recommendedName>
</protein>
<dbReference type="InterPro" id="IPR018042">
    <property type="entry name" value="Aspartate_kinase_CS"/>
</dbReference>
<evidence type="ECO:0000256" key="11">
    <source>
        <dbReference type="ARBA" id="ARBA00023154"/>
    </source>
</evidence>
<dbReference type="UniPathway" id="UPA00051">
    <property type="reaction ID" value="UER00462"/>
</dbReference>
<comment type="pathway">
    <text evidence="2 15">Amino-acid biosynthesis; L-lysine biosynthesis via DAP pathway; (S)-tetrahydrodipicolinate from L-aspartate: step 1/4.</text>
</comment>
<feature type="domain" description="ACT" evidence="16">
    <location>
        <begin position="379"/>
        <end position="448"/>
    </location>
</feature>
<keyword evidence="6 14" id="KW-0808">Transferase</keyword>
<dbReference type="InterPro" id="IPR002912">
    <property type="entry name" value="ACT_dom"/>
</dbReference>
<dbReference type="PROSITE" id="PS00324">
    <property type="entry name" value="ASPARTOKINASE"/>
    <property type="match status" value="1"/>
</dbReference>
<feature type="binding site" evidence="13">
    <location>
        <position position="52"/>
    </location>
    <ligand>
        <name>substrate</name>
    </ligand>
</feature>
<dbReference type="GO" id="GO:0005524">
    <property type="term" value="F:ATP binding"/>
    <property type="evidence" value="ECO:0007669"/>
    <property type="project" value="UniProtKB-KW"/>
</dbReference>
<dbReference type="UniPathway" id="UPA00050">
    <property type="reaction ID" value="UER00461"/>
</dbReference>
<evidence type="ECO:0000256" key="6">
    <source>
        <dbReference type="ARBA" id="ARBA00022679"/>
    </source>
</evidence>
<reference evidence="17 18" key="1">
    <citation type="submission" date="2016-10" db="EMBL/GenBank/DDBJ databases">
        <authorList>
            <person name="de Groot N.N."/>
        </authorList>
    </citation>
    <scope>NUCLEOTIDE SEQUENCE [LARGE SCALE GENOMIC DNA]</scope>
    <source>
        <strain evidence="17 18">CGMCC 1.5058</strain>
    </source>
</reference>
<comment type="pathway">
    <text evidence="4 15">Amino-acid biosynthesis; L-threonine biosynthesis; L-threonine from L-aspartate: step 1/5.</text>
</comment>
<dbReference type="InterPro" id="IPR045865">
    <property type="entry name" value="ACT-like_dom_sf"/>
</dbReference>
<evidence type="ECO:0000256" key="15">
    <source>
        <dbReference type="RuleBase" id="RU004249"/>
    </source>
</evidence>
<dbReference type="EMBL" id="FNDZ01000011">
    <property type="protein sequence ID" value="SDJ25977.1"/>
    <property type="molecule type" value="Genomic_DNA"/>
</dbReference>
<gene>
    <name evidence="17" type="ORF">SAMN05421804_11111</name>
</gene>
<dbReference type="PANTHER" id="PTHR21499:SF67">
    <property type="entry name" value="ASPARTOKINASE 3"/>
    <property type="match status" value="1"/>
</dbReference>
<dbReference type="SUPFAM" id="SSF55021">
    <property type="entry name" value="ACT-like"/>
    <property type="match status" value="2"/>
</dbReference>
<feature type="binding site" evidence="13">
    <location>
        <begin position="8"/>
        <end position="11"/>
    </location>
    <ligand>
        <name>ATP</name>
        <dbReference type="ChEBI" id="CHEBI:30616"/>
    </ligand>
</feature>
<dbReference type="SUPFAM" id="SSF53633">
    <property type="entry name" value="Carbamate kinase-like"/>
    <property type="match status" value="1"/>
</dbReference>
<comment type="similarity">
    <text evidence="5 14">Belongs to the aspartokinase family.</text>
</comment>
<evidence type="ECO:0000256" key="5">
    <source>
        <dbReference type="ARBA" id="ARBA00010122"/>
    </source>
</evidence>
<proteinExistence type="inferred from homology"/>
<dbReference type="Pfam" id="PF22468">
    <property type="entry name" value="ACT_9"/>
    <property type="match status" value="1"/>
</dbReference>
<dbReference type="InterPro" id="IPR001341">
    <property type="entry name" value="Asp_kinase"/>
</dbReference>
<dbReference type="Gene3D" id="3.30.2130.10">
    <property type="entry name" value="VC0802-like"/>
    <property type="match status" value="1"/>
</dbReference>
<dbReference type="NCBIfam" id="NF006540">
    <property type="entry name" value="PRK09034.1"/>
    <property type="match status" value="1"/>
</dbReference>
<dbReference type="GO" id="GO:0005829">
    <property type="term" value="C:cytosol"/>
    <property type="evidence" value="ECO:0007669"/>
    <property type="project" value="TreeGrafter"/>
</dbReference>
<dbReference type="InterPro" id="IPR036393">
    <property type="entry name" value="AceGlu_kinase-like_sf"/>
</dbReference>
<evidence type="ECO:0000256" key="4">
    <source>
        <dbReference type="ARBA" id="ARBA00005139"/>
    </source>
</evidence>
<name>A0A1G8S9Y5_9CLOT</name>
<keyword evidence="9 13" id="KW-0067">ATP-binding</keyword>
<dbReference type="Gene3D" id="3.40.1160.10">
    <property type="entry name" value="Acetylglutamate kinase-like"/>
    <property type="match status" value="1"/>
</dbReference>
<dbReference type="NCBIfam" id="TIGR00657">
    <property type="entry name" value="asp_kinases"/>
    <property type="match status" value="1"/>
</dbReference>
<feature type="binding site" evidence="13">
    <location>
        <position position="117"/>
    </location>
    <ligand>
        <name>substrate</name>
    </ligand>
</feature>
<keyword evidence="15" id="KW-0028">Amino-acid biosynthesis</keyword>
<dbReference type="PROSITE" id="PS51671">
    <property type="entry name" value="ACT"/>
    <property type="match status" value="1"/>
</dbReference>
<dbReference type="PANTHER" id="PTHR21499">
    <property type="entry name" value="ASPARTATE KINASE"/>
    <property type="match status" value="1"/>
</dbReference>
<comment type="function">
    <text evidence="1">Catalyzes the phosphorylation of the beta-carboxyl group of aspartic acid with ATP to yield 4-phospho-L-aspartate, which is involved in the branched biosynthetic pathway leading to the biosynthesis of amino acids threonine, isoleucine and methionine.</text>
</comment>
<dbReference type="PIRSF" id="PIRSF000726">
    <property type="entry name" value="Asp_kin"/>
    <property type="match status" value="1"/>
</dbReference>
<keyword evidence="8 14" id="KW-0418">Kinase</keyword>
<evidence type="ECO:0000256" key="1">
    <source>
        <dbReference type="ARBA" id="ARBA00003121"/>
    </source>
</evidence>
<dbReference type="RefSeq" id="WP_031577628.1">
    <property type="nucleotide sequence ID" value="NZ_FNDZ01000011.1"/>
</dbReference>
<dbReference type="Proteomes" id="UP000183255">
    <property type="component" value="Unassembled WGS sequence"/>
</dbReference>
<feature type="binding site" evidence="13">
    <location>
        <begin position="208"/>
        <end position="209"/>
    </location>
    <ligand>
        <name>ATP</name>
        <dbReference type="ChEBI" id="CHEBI:30616"/>
    </ligand>
</feature>
<dbReference type="InterPro" id="IPR001048">
    <property type="entry name" value="Asp/Glu/Uridylate_kinase"/>
</dbReference>
<dbReference type="FunFam" id="3.30.2130.10:FF:000001">
    <property type="entry name" value="Bifunctional aspartokinase/homoserine dehydrogenase"/>
    <property type="match status" value="1"/>
</dbReference>
<accession>A0A1G8S9Y5</accession>
<dbReference type="InterPro" id="IPR054352">
    <property type="entry name" value="ACT_Aspartokinase"/>
</dbReference>
<dbReference type="GO" id="GO:0009088">
    <property type="term" value="P:threonine biosynthetic process"/>
    <property type="evidence" value="ECO:0007669"/>
    <property type="project" value="UniProtKB-UniPathway"/>
</dbReference>
<evidence type="ECO:0000259" key="16">
    <source>
        <dbReference type="PROSITE" id="PS51671"/>
    </source>
</evidence>
<dbReference type="EC" id="2.7.2.4" evidence="14"/>
<dbReference type="AlphaFoldDB" id="A0A1G8S9Y5"/>
<sequence length="448" mass="49906">MKGSIVAKFGGSSLADGQQFQKVKKIILEKEERRVIVPSAPGKRHNKDHKVTDLLYMCHQLASHLLSFDEVFQILEERYLEIARDLNLKVPISEALKNIKENISKGATRDYCASRGEYLNGLILADYLNAKFMDASEIIRFHPNGQFLPKETEELVKKRMQNAGRVVVPGFYGADEEGNIKTFSRGGSDVTGSILAQGIEASLYENWTDVSGFLMADPKIVKNPRTIKEITYKELRELSYMGAPVLHEEAIFPVRGLGIPIQIRNTNAPEEEGTLIVEDLHREPSPYIITGLAGKKDFTVITVEKTQMNGEKGFLRKLVSVFEANEVTIEHTPSSIDSVSVIVSEKEMNGKLSKIMEEIRIYLNPDQVSAQGKLALLAVVGRGMIATKGVSARVFTALYQRGINIRMISQGASELNILIGLENDDFESAIEAIYEAFTEKGEETHENL</sequence>
<evidence type="ECO:0000256" key="10">
    <source>
        <dbReference type="ARBA" id="ARBA00022915"/>
    </source>
</evidence>
<keyword evidence="11" id="KW-0457">Lysine biosynthesis</keyword>
<evidence type="ECO:0000256" key="8">
    <source>
        <dbReference type="ARBA" id="ARBA00022777"/>
    </source>
</evidence>
<organism evidence="17 18">
    <name type="scientific">Proteiniclasticum ruminis</name>
    <dbReference type="NCBI Taxonomy" id="398199"/>
    <lineage>
        <taxon>Bacteria</taxon>
        <taxon>Bacillati</taxon>
        <taxon>Bacillota</taxon>
        <taxon>Clostridia</taxon>
        <taxon>Eubacteriales</taxon>
        <taxon>Clostridiaceae</taxon>
        <taxon>Proteiniclasticum</taxon>
    </lineage>
</organism>
<evidence type="ECO:0000256" key="14">
    <source>
        <dbReference type="RuleBase" id="RU003448"/>
    </source>
</evidence>
<comment type="catalytic activity">
    <reaction evidence="12 14">
        <text>L-aspartate + ATP = 4-phospho-L-aspartate + ADP</text>
        <dbReference type="Rhea" id="RHEA:23776"/>
        <dbReference type="ChEBI" id="CHEBI:29991"/>
        <dbReference type="ChEBI" id="CHEBI:30616"/>
        <dbReference type="ChEBI" id="CHEBI:57535"/>
        <dbReference type="ChEBI" id="CHEBI:456216"/>
        <dbReference type="EC" id="2.7.2.4"/>
    </reaction>
</comment>
<comment type="pathway">
    <text evidence="3 15">Amino-acid biosynthesis; L-methionine biosynthesis via de novo pathway; L-homoserine from L-aspartate: step 1/3.</text>
</comment>
<dbReference type="GO" id="GO:0009089">
    <property type="term" value="P:lysine biosynthetic process via diaminopimelate"/>
    <property type="evidence" value="ECO:0007669"/>
    <property type="project" value="UniProtKB-UniPathway"/>
</dbReference>
<dbReference type="InterPro" id="IPR005260">
    <property type="entry name" value="Asp_kin_monofn"/>
</dbReference>
<dbReference type="GO" id="GO:0004072">
    <property type="term" value="F:aspartate kinase activity"/>
    <property type="evidence" value="ECO:0007669"/>
    <property type="project" value="UniProtKB-EC"/>
</dbReference>
<evidence type="ECO:0000256" key="3">
    <source>
        <dbReference type="ARBA" id="ARBA00004986"/>
    </source>
</evidence>
<evidence type="ECO:0000256" key="7">
    <source>
        <dbReference type="ARBA" id="ARBA00022741"/>
    </source>
</evidence>
<dbReference type="GO" id="GO:0019877">
    <property type="term" value="P:diaminopimelate biosynthetic process"/>
    <property type="evidence" value="ECO:0007669"/>
    <property type="project" value="UniProtKB-KW"/>
</dbReference>
<evidence type="ECO:0000256" key="9">
    <source>
        <dbReference type="ARBA" id="ARBA00022840"/>
    </source>
</evidence>
<keyword evidence="7 13" id="KW-0547">Nucleotide-binding</keyword>
<dbReference type="UniPathway" id="UPA00034">
    <property type="reaction ID" value="UER00015"/>
</dbReference>
<evidence type="ECO:0000256" key="13">
    <source>
        <dbReference type="PIRSR" id="PIRSR000726-1"/>
    </source>
</evidence>
<dbReference type="Pfam" id="PF00696">
    <property type="entry name" value="AA_kinase"/>
    <property type="match status" value="1"/>
</dbReference>